<keyword evidence="6" id="KW-1185">Reference proteome</keyword>
<evidence type="ECO:0000313" key="5">
    <source>
        <dbReference type="EMBL" id="SHJ78846.1"/>
    </source>
</evidence>
<proteinExistence type="predicted"/>
<sequence>MSLINQMLRDLEERRQVENRQQSGGEPAPVVTSSAGFRRHLLLLLGGVLLAVVIWGGSEFLRQKQEDVPGVGPLFVVEQRSSVEKVLPVSKQEPKSVPVPVQPKSEPVVIVAVEAEKASVAPSPSPAPEPPAVEKKNENVSLPQKETPVVAESTSTNVEDARFRKKTAPLSPEERAQALYLQSLSVLQQGDDVVAENNLLQALELNPNHQAARLQLINLLRQNNRVAEAFSQVEMGLQLHPQSHMLRKDMARQLLSAGRLDEAIATLNYTPFPAMAQDLEYHALLAALLQESGDYQHAIPIYRGLLSYQPQESMWWLGLAISLDQSGDAEQAKSAYLKVAGQQGLRADLADYVASRLQAL</sequence>
<dbReference type="EMBL" id="FQZT01000016">
    <property type="protein sequence ID" value="SHJ78846.1"/>
    <property type="molecule type" value="Genomic_DNA"/>
</dbReference>
<dbReference type="PANTHER" id="PTHR45586">
    <property type="entry name" value="TPR REPEAT-CONTAINING PROTEIN PA4667"/>
    <property type="match status" value="1"/>
</dbReference>
<keyword evidence="4" id="KW-0812">Transmembrane</keyword>
<dbReference type="InterPro" id="IPR051012">
    <property type="entry name" value="CellSynth/LPSAsmb/PSIAsmb"/>
</dbReference>
<dbReference type="PANTHER" id="PTHR45586:SF1">
    <property type="entry name" value="LIPOPOLYSACCHARIDE ASSEMBLY PROTEIN B"/>
    <property type="match status" value="1"/>
</dbReference>
<dbReference type="InterPro" id="IPR011990">
    <property type="entry name" value="TPR-like_helical_dom_sf"/>
</dbReference>
<feature type="region of interest" description="Disordered" evidence="3">
    <location>
        <begin position="119"/>
        <end position="169"/>
    </location>
</feature>
<evidence type="ECO:0000256" key="3">
    <source>
        <dbReference type="SAM" id="MobiDB-lite"/>
    </source>
</evidence>
<keyword evidence="2" id="KW-0802">TPR repeat</keyword>
<name>A0A1M6M5U0_MALRU</name>
<keyword evidence="4" id="KW-1133">Transmembrane helix</keyword>
<reference evidence="5 6" key="1">
    <citation type="submission" date="2016-11" db="EMBL/GenBank/DDBJ databases">
        <authorList>
            <person name="Jaros S."/>
            <person name="Januszkiewicz K."/>
            <person name="Wedrychowicz H."/>
        </authorList>
    </citation>
    <scope>NUCLEOTIDE SEQUENCE [LARGE SCALE GENOMIC DNA]</scope>
    <source>
        <strain evidence="5 6">DSM 5091</strain>
    </source>
</reference>
<evidence type="ECO:0000256" key="2">
    <source>
        <dbReference type="ARBA" id="ARBA00022803"/>
    </source>
</evidence>
<evidence type="ECO:0000256" key="1">
    <source>
        <dbReference type="ARBA" id="ARBA00022737"/>
    </source>
</evidence>
<keyword evidence="4" id="KW-0472">Membrane</keyword>
<organism evidence="5 6">
    <name type="scientific">Malonomonas rubra DSM 5091</name>
    <dbReference type="NCBI Taxonomy" id="1122189"/>
    <lineage>
        <taxon>Bacteria</taxon>
        <taxon>Pseudomonadati</taxon>
        <taxon>Thermodesulfobacteriota</taxon>
        <taxon>Desulfuromonadia</taxon>
        <taxon>Desulfuromonadales</taxon>
        <taxon>Geopsychrobacteraceae</taxon>
        <taxon>Malonomonas</taxon>
    </lineage>
</organism>
<dbReference type="AlphaFoldDB" id="A0A1M6M5U0"/>
<gene>
    <name evidence="5" type="ORF">SAMN02745165_03177</name>
</gene>
<evidence type="ECO:0000256" key="4">
    <source>
        <dbReference type="SAM" id="Phobius"/>
    </source>
</evidence>
<feature type="transmembrane region" description="Helical" evidence="4">
    <location>
        <begin position="41"/>
        <end position="58"/>
    </location>
</feature>
<protein>
    <submittedName>
        <fullName evidence="5">MSHA biogenesis protein MshN</fullName>
    </submittedName>
</protein>
<dbReference type="RefSeq" id="WP_072909715.1">
    <property type="nucleotide sequence ID" value="NZ_FQZT01000016.1"/>
</dbReference>
<dbReference type="Gene3D" id="1.25.40.10">
    <property type="entry name" value="Tetratricopeptide repeat domain"/>
    <property type="match status" value="2"/>
</dbReference>
<evidence type="ECO:0000313" key="6">
    <source>
        <dbReference type="Proteomes" id="UP000184171"/>
    </source>
</evidence>
<dbReference type="Pfam" id="PF13432">
    <property type="entry name" value="TPR_16"/>
    <property type="match status" value="2"/>
</dbReference>
<keyword evidence="1" id="KW-0677">Repeat</keyword>
<dbReference type="STRING" id="1122189.SAMN02745165_03177"/>
<dbReference type="OrthoDB" id="5406098at2"/>
<dbReference type="Proteomes" id="UP000184171">
    <property type="component" value="Unassembled WGS sequence"/>
</dbReference>
<dbReference type="SUPFAM" id="SSF48452">
    <property type="entry name" value="TPR-like"/>
    <property type="match status" value="1"/>
</dbReference>
<accession>A0A1M6M5U0</accession>